<evidence type="ECO:0000313" key="11">
    <source>
        <dbReference type="Proteomes" id="UP000278627"/>
    </source>
</evidence>
<dbReference type="GO" id="GO:0008270">
    <property type="term" value="F:zinc ion binding"/>
    <property type="evidence" value="ECO:0007669"/>
    <property type="project" value="UniProtKB-KW"/>
</dbReference>
<organism evidence="12">
    <name type="scientific">Brugia pahangi</name>
    <name type="common">Filarial nematode worm</name>
    <dbReference type="NCBI Taxonomy" id="6280"/>
    <lineage>
        <taxon>Eukaryota</taxon>
        <taxon>Metazoa</taxon>
        <taxon>Ecdysozoa</taxon>
        <taxon>Nematoda</taxon>
        <taxon>Chromadorea</taxon>
        <taxon>Rhabditida</taxon>
        <taxon>Spirurina</taxon>
        <taxon>Spiruromorpha</taxon>
        <taxon>Filarioidea</taxon>
        <taxon>Onchocercidae</taxon>
        <taxon>Brugia</taxon>
    </lineage>
</organism>
<dbReference type="Proteomes" id="UP000278627">
    <property type="component" value="Unassembled WGS sequence"/>
</dbReference>
<dbReference type="InterPro" id="IPR013087">
    <property type="entry name" value="Znf_C2H2_type"/>
</dbReference>
<evidence type="ECO:0000256" key="4">
    <source>
        <dbReference type="ARBA" id="ARBA00022723"/>
    </source>
</evidence>
<dbReference type="Pfam" id="PF12756">
    <property type="entry name" value="zf-C2H2_2"/>
    <property type="match status" value="1"/>
</dbReference>
<protein>
    <submittedName>
        <fullName evidence="12">C2H2-type domain-containing protein</fullName>
    </submittedName>
</protein>
<proteinExistence type="inferred from homology"/>
<keyword evidence="2" id="KW-0963">Cytoplasm</keyword>
<dbReference type="InterPro" id="IPR003604">
    <property type="entry name" value="Matrin/U1-like-C_Znf_C2H2"/>
</dbReference>
<dbReference type="SUPFAM" id="SSF57667">
    <property type="entry name" value="beta-beta-alpha zinc fingers"/>
    <property type="match status" value="2"/>
</dbReference>
<feature type="domain" description="C2H2-type" evidence="9">
    <location>
        <begin position="74"/>
        <end position="96"/>
    </location>
</feature>
<reference evidence="12" key="1">
    <citation type="submission" date="2017-02" db="UniProtKB">
        <authorList>
            <consortium name="WormBaseParasite"/>
        </authorList>
    </citation>
    <scope>IDENTIFICATION</scope>
</reference>
<keyword evidence="7" id="KW-0862">Zinc</keyword>
<name>A0A0N4TJE5_BRUPA</name>
<dbReference type="PROSITE" id="PS00028">
    <property type="entry name" value="ZINC_FINGER_C2H2_1"/>
    <property type="match status" value="1"/>
</dbReference>
<sequence length="398" mass="46926">MNTSDGLTCLCCQSVFANNDLQREHYKTDWHRYNLKRKITGFPIVTEEQFRQKVIAYKKETDDEKNTETKVAICKCCSKRFQSANAYDNHLSSRKHKESETRFFKSDAMVHTYWFWENRYRGTNKAWVMKKQIDDFYYNHFDEADIQEHDCDGWVTDHDTDEDFDESKENRFFFFLQVIPETVCLFCNYGSDDVEMNLIHMSVLHGFFLPDAEFCTDVGGMLYYLGLKVGSGNMCLVCNEQKKFYSLDACQKHMRDKGHCRVARTVEEMIEFEDFYDYSSMYPKEEDIDKSYPIVLVDDGYTLTLPSGAEIGHRSLVRYYRQHLRPIEYGTRSDQKKEILKKVMTGQYKELGWKGTSGALAVQRAKDVRCMKKINSRNWVKLGLNNNRLFQSRGRSDQ</sequence>
<dbReference type="SMART" id="SM00451">
    <property type="entry name" value="ZnF_U1"/>
    <property type="match status" value="2"/>
</dbReference>
<dbReference type="GO" id="GO:0005737">
    <property type="term" value="C:cytoplasm"/>
    <property type="evidence" value="ECO:0007669"/>
    <property type="project" value="UniProtKB-SubCell"/>
</dbReference>
<keyword evidence="6" id="KW-0863">Zinc-finger</keyword>
<keyword evidence="5" id="KW-0677">Repeat</keyword>
<dbReference type="InterPro" id="IPR040025">
    <property type="entry name" value="Znf622/Rei1/Reh1"/>
</dbReference>
<evidence type="ECO:0000256" key="7">
    <source>
        <dbReference type="ARBA" id="ARBA00022833"/>
    </source>
</evidence>
<dbReference type="EMBL" id="UZAD01013134">
    <property type="protein sequence ID" value="VDN89567.1"/>
    <property type="molecule type" value="Genomic_DNA"/>
</dbReference>
<evidence type="ECO:0000256" key="8">
    <source>
        <dbReference type="ARBA" id="ARBA00034126"/>
    </source>
</evidence>
<dbReference type="STRING" id="6280.A0A0N4TJE5"/>
<comment type="similarity">
    <text evidence="8">Belongs to the REI1 family.</text>
</comment>
<keyword evidence="3" id="KW-0690">Ribosome biogenesis</keyword>
<comment type="subcellular location">
    <subcellularLocation>
        <location evidence="1">Cytoplasm</location>
    </subcellularLocation>
</comment>
<keyword evidence="4" id="KW-0479">Metal-binding</keyword>
<evidence type="ECO:0000256" key="6">
    <source>
        <dbReference type="ARBA" id="ARBA00022771"/>
    </source>
</evidence>
<evidence type="ECO:0000256" key="5">
    <source>
        <dbReference type="ARBA" id="ARBA00022737"/>
    </source>
</evidence>
<dbReference type="Gene3D" id="3.30.160.60">
    <property type="entry name" value="Classic Zinc Finger"/>
    <property type="match status" value="1"/>
</dbReference>
<evidence type="ECO:0000313" key="12">
    <source>
        <dbReference type="WBParaSite" id="BPAG_0000841901-mRNA-1"/>
    </source>
</evidence>
<evidence type="ECO:0000256" key="1">
    <source>
        <dbReference type="ARBA" id="ARBA00004496"/>
    </source>
</evidence>
<evidence type="ECO:0000259" key="9">
    <source>
        <dbReference type="PROSITE" id="PS00028"/>
    </source>
</evidence>
<dbReference type="WBParaSite" id="BPAG_0000841901-mRNA-1">
    <property type="protein sequence ID" value="BPAG_0000841901-mRNA-1"/>
    <property type="gene ID" value="BPAG_0000841901"/>
</dbReference>
<evidence type="ECO:0000313" key="10">
    <source>
        <dbReference type="EMBL" id="VDN89567.1"/>
    </source>
</evidence>
<dbReference type="InterPro" id="IPR041661">
    <property type="entry name" value="ZN622/Rei1/Reh1_Znf-C2H2"/>
</dbReference>
<keyword evidence="11" id="KW-1185">Reference proteome</keyword>
<evidence type="ECO:0000256" key="2">
    <source>
        <dbReference type="ARBA" id="ARBA00022490"/>
    </source>
</evidence>
<dbReference type="InterPro" id="IPR036236">
    <property type="entry name" value="Znf_C2H2_sf"/>
</dbReference>
<accession>A0A0N4TJE5</accession>
<dbReference type="AlphaFoldDB" id="A0A0N4TJE5"/>
<dbReference type="GO" id="GO:0030687">
    <property type="term" value="C:preribosome, large subunit precursor"/>
    <property type="evidence" value="ECO:0007669"/>
    <property type="project" value="TreeGrafter"/>
</dbReference>
<reference evidence="10 11" key="2">
    <citation type="submission" date="2018-11" db="EMBL/GenBank/DDBJ databases">
        <authorList>
            <consortium name="Pathogen Informatics"/>
        </authorList>
    </citation>
    <scope>NUCLEOTIDE SEQUENCE [LARGE SCALE GENOMIC DNA]</scope>
</reference>
<dbReference type="SMART" id="SM00355">
    <property type="entry name" value="ZnF_C2H2"/>
    <property type="match status" value="4"/>
</dbReference>
<gene>
    <name evidence="10" type="ORF">BPAG_LOCUS8381</name>
</gene>
<dbReference type="PANTHER" id="PTHR13182:SF8">
    <property type="entry name" value="CYTOPLASMIC 60S SUBUNIT BIOGENESIS FACTOR ZNF622"/>
    <property type="match status" value="1"/>
</dbReference>
<dbReference type="Pfam" id="PF12171">
    <property type="entry name" value="zf-C2H2_jaz"/>
    <property type="match status" value="1"/>
</dbReference>
<dbReference type="PANTHER" id="PTHR13182">
    <property type="entry name" value="ZINC FINGER PROTEIN 622"/>
    <property type="match status" value="1"/>
</dbReference>
<dbReference type="InterPro" id="IPR022755">
    <property type="entry name" value="Znf_C2H2_jaz"/>
</dbReference>
<evidence type="ECO:0000256" key="3">
    <source>
        <dbReference type="ARBA" id="ARBA00022517"/>
    </source>
</evidence>
<dbReference type="GO" id="GO:0042273">
    <property type="term" value="P:ribosomal large subunit biogenesis"/>
    <property type="evidence" value="ECO:0007669"/>
    <property type="project" value="UniProtKB-ARBA"/>
</dbReference>
<dbReference type="GO" id="GO:0003676">
    <property type="term" value="F:nucleic acid binding"/>
    <property type="evidence" value="ECO:0007669"/>
    <property type="project" value="InterPro"/>
</dbReference>